<evidence type="ECO:0000313" key="2">
    <source>
        <dbReference type="Proteomes" id="UP001374579"/>
    </source>
</evidence>
<proteinExistence type="predicted"/>
<accession>A0AAN9BSN5</accession>
<protein>
    <submittedName>
        <fullName evidence="1">Uncharacterized protein</fullName>
    </submittedName>
</protein>
<reference evidence="1 2" key="1">
    <citation type="submission" date="2024-02" db="EMBL/GenBank/DDBJ databases">
        <title>Chromosome-scale genome assembly of the rough periwinkle Littorina saxatilis.</title>
        <authorList>
            <person name="De Jode A."/>
            <person name="Faria R."/>
            <person name="Formenti G."/>
            <person name="Sims Y."/>
            <person name="Smith T.P."/>
            <person name="Tracey A."/>
            <person name="Wood J.M.D."/>
            <person name="Zagrodzka Z.B."/>
            <person name="Johannesson K."/>
            <person name="Butlin R.K."/>
            <person name="Leder E.H."/>
        </authorList>
    </citation>
    <scope>NUCLEOTIDE SEQUENCE [LARGE SCALE GENOMIC DNA]</scope>
    <source>
        <strain evidence="1">Snail1</strain>
        <tissue evidence="1">Muscle</tissue>
    </source>
</reference>
<evidence type="ECO:0000313" key="1">
    <source>
        <dbReference type="EMBL" id="KAK7111776.1"/>
    </source>
</evidence>
<dbReference type="AlphaFoldDB" id="A0AAN9BSN5"/>
<keyword evidence="2" id="KW-1185">Reference proteome</keyword>
<dbReference type="EMBL" id="JBAMIC010000002">
    <property type="protein sequence ID" value="KAK7111776.1"/>
    <property type="molecule type" value="Genomic_DNA"/>
</dbReference>
<dbReference type="Proteomes" id="UP001374579">
    <property type="component" value="Unassembled WGS sequence"/>
</dbReference>
<sequence>MVIVHTKLGLSSQSISVWCAGEEEGTSDGDQPCPCWCRQQDGQHCKLETLQKNRRKHKGKQYSPDKNPLAKEAPEFLRTEETYLHIPWTVNRCKGVI</sequence>
<name>A0AAN9BSN5_9CAEN</name>
<comment type="caution">
    <text evidence="1">The sequence shown here is derived from an EMBL/GenBank/DDBJ whole genome shotgun (WGS) entry which is preliminary data.</text>
</comment>
<gene>
    <name evidence="1" type="ORF">V1264_011352</name>
</gene>
<organism evidence="1 2">
    <name type="scientific">Littorina saxatilis</name>
    <dbReference type="NCBI Taxonomy" id="31220"/>
    <lineage>
        <taxon>Eukaryota</taxon>
        <taxon>Metazoa</taxon>
        <taxon>Spiralia</taxon>
        <taxon>Lophotrochozoa</taxon>
        <taxon>Mollusca</taxon>
        <taxon>Gastropoda</taxon>
        <taxon>Caenogastropoda</taxon>
        <taxon>Littorinimorpha</taxon>
        <taxon>Littorinoidea</taxon>
        <taxon>Littorinidae</taxon>
        <taxon>Littorina</taxon>
    </lineage>
</organism>